<comment type="caution">
    <text evidence="9">The sequence shown here is derived from an EMBL/GenBank/DDBJ whole genome shotgun (WGS) entry which is preliminary data.</text>
</comment>
<evidence type="ECO:0000256" key="5">
    <source>
        <dbReference type="PIRNR" id="PIRNR005096"/>
    </source>
</evidence>
<dbReference type="PANTHER" id="PTHR10091:SF0">
    <property type="entry name" value="GALACTOSE MUTAROTASE"/>
    <property type="match status" value="1"/>
</dbReference>
<dbReference type="SUPFAM" id="SSF74650">
    <property type="entry name" value="Galactose mutarotase-like"/>
    <property type="match status" value="1"/>
</dbReference>
<accession>A0A917JPB4</accession>
<keyword evidence="3 5" id="KW-0413">Isomerase</keyword>
<dbReference type="GO" id="GO:0005737">
    <property type="term" value="C:cytoplasm"/>
    <property type="evidence" value="ECO:0007669"/>
    <property type="project" value="TreeGrafter"/>
</dbReference>
<dbReference type="EC" id="5.1.3.3" evidence="5"/>
<comment type="similarity">
    <text evidence="2 5">Belongs to the aldose epimerase family.</text>
</comment>
<dbReference type="GO" id="GO:0006006">
    <property type="term" value="P:glucose metabolic process"/>
    <property type="evidence" value="ECO:0007669"/>
    <property type="project" value="TreeGrafter"/>
</dbReference>
<dbReference type="InterPro" id="IPR015443">
    <property type="entry name" value="Aldose_1-epimerase"/>
</dbReference>
<feature type="active site" description="Proton acceptor" evidence="6">
    <location>
        <position position="306"/>
    </location>
</feature>
<feature type="binding site" evidence="8">
    <location>
        <begin position="80"/>
        <end position="81"/>
    </location>
    <ligand>
        <name>beta-D-galactose</name>
        <dbReference type="ChEBI" id="CHEBI:27667"/>
    </ligand>
</feature>
<protein>
    <recommendedName>
        <fullName evidence="5">Aldose 1-epimerase</fullName>
        <ecNumber evidence="5">5.1.3.3</ecNumber>
    </recommendedName>
</protein>
<dbReference type="Proteomes" id="UP000613743">
    <property type="component" value="Unassembled WGS sequence"/>
</dbReference>
<comment type="catalytic activity">
    <reaction evidence="5">
        <text>alpha-D-glucose = beta-D-glucose</text>
        <dbReference type="Rhea" id="RHEA:10264"/>
        <dbReference type="ChEBI" id="CHEBI:15903"/>
        <dbReference type="ChEBI" id="CHEBI:17925"/>
        <dbReference type="EC" id="5.1.3.3"/>
    </reaction>
</comment>
<reference evidence="9" key="2">
    <citation type="submission" date="2020-09" db="EMBL/GenBank/DDBJ databases">
        <authorList>
            <person name="Sun Q."/>
            <person name="Ohkuma M."/>
        </authorList>
    </citation>
    <scope>NUCLEOTIDE SEQUENCE</scope>
    <source>
        <strain evidence="9">JCM 30804</strain>
    </source>
</reference>
<feature type="binding site" evidence="7">
    <location>
        <position position="242"/>
    </location>
    <ligand>
        <name>beta-D-galactose</name>
        <dbReference type="ChEBI" id="CHEBI:27667"/>
    </ligand>
</feature>
<sequence>MVRFSVLESWEDPRGGPIDRIRVDNGVLAFEVLSLGAILRSVWAPDRNGERSNIVLGCDNAQDYLNQEAYLGAMIGRYSNRIANGRFHSQGQEHQLDINQMGHCLNGGSEGFHRKRWHLGTLSDGVRLSLVSPDGDMGFPGTCNIQLDYRLAGNNLYVEVMASVDQACPVSLTQHSYFNLDGSIDCADHALQLDASQYLTVNDTLIPTDIKPCQDTVFDLKTPQAFKKLLPDQALQPTQGFDLCYLVDDADTSVQRVGRLSSANSGRSMTLYTNQPGVHLYSANFLQGVQGKSKKPLQQHQGICLEPQQLPDAPNQPHLPGSPWLAPGEVYHHISRYQFDTDA</sequence>
<name>A0A917JPB4_9GAMM</name>
<evidence type="ECO:0000256" key="2">
    <source>
        <dbReference type="ARBA" id="ARBA00006206"/>
    </source>
</evidence>
<evidence type="ECO:0000256" key="3">
    <source>
        <dbReference type="ARBA" id="ARBA00023235"/>
    </source>
</evidence>
<dbReference type="RefSeq" id="WP_188919786.1">
    <property type="nucleotide sequence ID" value="NZ_BMPZ01000003.1"/>
</dbReference>
<dbReference type="GO" id="GO:0033499">
    <property type="term" value="P:galactose catabolic process via UDP-galactose, Leloir pathway"/>
    <property type="evidence" value="ECO:0007669"/>
    <property type="project" value="TreeGrafter"/>
</dbReference>
<keyword evidence="10" id="KW-1185">Reference proteome</keyword>
<proteinExistence type="inferred from homology"/>
<dbReference type="GO" id="GO:0004034">
    <property type="term" value="F:aldose 1-epimerase activity"/>
    <property type="evidence" value="ECO:0007669"/>
    <property type="project" value="UniProtKB-EC"/>
</dbReference>
<reference evidence="9" key="1">
    <citation type="journal article" date="2014" name="Int. J. Syst. Evol. Microbiol.">
        <title>Complete genome sequence of Corynebacterium casei LMG S-19264T (=DSM 44701T), isolated from a smear-ripened cheese.</title>
        <authorList>
            <consortium name="US DOE Joint Genome Institute (JGI-PGF)"/>
            <person name="Walter F."/>
            <person name="Albersmeier A."/>
            <person name="Kalinowski J."/>
            <person name="Ruckert C."/>
        </authorList>
    </citation>
    <scope>NUCLEOTIDE SEQUENCE</scope>
    <source>
        <strain evidence="9">JCM 30804</strain>
    </source>
</reference>
<dbReference type="EMBL" id="BMPZ01000003">
    <property type="protein sequence ID" value="GGI80111.1"/>
    <property type="molecule type" value="Genomic_DNA"/>
</dbReference>
<dbReference type="InterPro" id="IPR011013">
    <property type="entry name" value="Gal_mutarotase_sf_dom"/>
</dbReference>
<evidence type="ECO:0000256" key="6">
    <source>
        <dbReference type="PIRSR" id="PIRSR005096-1"/>
    </source>
</evidence>
<dbReference type="NCBIfam" id="NF008277">
    <property type="entry name" value="PRK11055.1"/>
    <property type="match status" value="1"/>
</dbReference>
<dbReference type="InterPro" id="IPR008183">
    <property type="entry name" value="Aldose_1/G6P_1-epimerase"/>
</dbReference>
<evidence type="ECO:0000256" key="1">
    <source>
        <dbReference type="ARBA" id="ARBA00005028"/>
    </source>
</evidence>
<dbReference type="InterPro" id="IPR014718">
    <property type="entry name" value="GH-type_carb-bd"/>
</dbReference>
<dbReference type="PIRSF" id="PIRSF005096">
    <property type="entry name" value="GALM"/>
    <property type="match status" value="1"/>
</dbReference>
<evidence type="ECO:0000256" key="8">
    <source>
        <dbReference type="PIRSR" id="PIRSR005096-3"/>
    </source>
</evidence>
<evidence type="ECO:0000256" key="7">
    <source>
        <dbReference type="PIRSR" id="PIRSR005096-2"/>
    </source>
</evidence>
<keyword evidence="4 5" id="KW-0119">Carbohydrate metabolism</keyword>
<dbReference type="Pfam" id="PF01263">
    <property type="entry name" value="Aldose_epim"/>
    <property type="match status" value="1"/>
</dbReference>
<dbReference type="Gene3D" id="2.70.98.10">
    <property type="match status" value="1"/>
</dbReference>
<gene>
    <name evidence="9" type="primary">galM</name>
    <name evidence="9" type="ORF">GCM10009332_16790</name>
</gene>
<organism evidence="9 10">
    <name type="scientific">Shewanella gelidii</name>
    <dbReference type="NCBI Taxonomy" id="1642821"/>
    <lineage>
        <taxon>Bacteria</taxon>
        <taxon>Pseudomonadati</taxon>
        <taxon>Pseudomonadota</taxon>
        <taxon>Gammaproteobacteria</taxon>
        <taxon>Alteromonadales</taxon>
        <taxon>Shewanellaceae</taxon>
        <taxon>Shewanella</taxon>
    </lineage>
</organism>
<evidence type="ECO:0000313" key="9">
    <source>
        <dbReference type="EMBL" id="GGI80111.1"/>
    </source>
</evidence>
<feature type="binding site" evidence="8">
    <location>
        <begin position="175"/>
        <end position="177"/>
    </location>
    <ligand>
        <name>beta-D-galactose</name>
        <dbReference type="ChEBI" id="CHEBI:27667"/>
    </ligand>
</feature>
<feature type="active site" description="Proton donor" evidence="6">
    <location>
        <position position="175"/>
    </location>
</feature>
<dbReference type="AlphaFoldDB" id="A0A917JPB4"/>
<evidence type="ECO:0000256" key="4">
    <source>
        <dbReference type="ARBA" id="ARBA00023277"/>
    </source>
</evidence>
<dbReference type="CDD" id="cd09019">
    <property type="entry name" value="galactose_mutarotase_like"/>
    <property type="match status" value="1"/>
</dbReference>
<comment type="pathway">
    <text evidence="1 5">Carbohydrate metabolism; hexose metabolism.</text>
</comment>
<dbReference type="PANTHER" id="PTHR10091">
    <property type="entry name" value="ALDOSE-1-EPIMERASE"/>
    <property type="match status" value="1"/>
</dbReference>
<dbReference type="InterPro" id="IPR047215">
    <property type="entry name" value="Galactose_mutarotase-like"/>
</dbReference>
<dbReference type="GO" id="GO:0030246">
    <property type="term" value="F:carbohydrate binding"/>
    <property type="evidence" value="ECO:0007669"/>
    <property type="project" value="InterPro"/>
</dbReference>
<evidence type="ECO:0000313" key="10">
    <source>
        <dbReference type="Proteomes" id="UP000613743"/>
    </source>
</evidence>